<dbReference type="AlphaFoldDB" id="A0A238L6F9"/>
<keyword evidence="2 5" id="KW-0812">Transmembrane</keyword>
<feature type="transmembrane region" description="Helical" evidence="5">
    <location>
        <begin position="158"/>
        <end position="177"/>
    </location>
</feature>
<gene>
    <name evidence="7" type="ORF">PEV8663_04635</name>
</gene>
<dbReference type="GO" id="GO:0004252">
    <property type="term" value="F:serine-type endopeptidase activity"/>
    <property type="evidence" value="ECO:0007669"/>
    <property type="project" value="InterPro"/>
</dbReference>
<feature type="transmembrane region" description="Helical" evidence="5">
    <location>
        <begin position="108"/>
        <end position="127"/>
    </location>
</feature>
<evidence type="ECO:0000256" key="5">
    <source>
        <dbReference type="SAM" id="Phobius"/>
    </source>
</evidence>
<name>A0A238L6F9_9RHOB</name>
<sequence>MVALGRFYWLAALLGVIWAVELVNLVTGYVLNGWLGLLPRTIGGLDGVLFMPFLHGSFSHVAANTFPLIVLGSLLAITAQKVVLMASVIIIVLGGLGVWVFGATAIHVGASGLIFGWFGFLVARGAVEKRAIPLLVAAGVTLFYGAMIWGILPGQPGISWESHFFGCAAGIFAAFALRNSAHSS</sequence>
<feature type="transmembrane region" description="Helical" evidence="5">
    <location>
        <begin position="82"/>
        <end position="102"/>
    </location>
</feature>
<dbReference type="SUPFAM" id="SSF144091">
    <property type="entry name" value="Rhomboid-like"/>
    <property type="match status" value="1"/>
</dbReference>
<protein>
    <submittedName>
        <fullName evidence="7">Rhomboid family protein</fullName>
    </submittedName>
</protein>
<feature type="domain" description="Peptidase S54 rhomboid" evidence="6">
    <location>
        <begin position="48"/>
        <end position="178"/>
    </location>
</feature>
<keyword evidence="4 5" id="KW-0472">Membrane</keyword>
<evidence type="ECO:0000313" key="7">
    <source>
        <dbReference type="EMBL" id="SMX50411.1"/>
    </source>
</evidence>
<evidence type="ECO:0000256" key="1">
    <source>
        <dbReference type="ARBA" id="ARBA00004141"/>
    </source>
</evidence>
<proteinExistence type="predicted"/>
<keyword evidence="8" id="KW-1185">Reference proteome</keyword>
<evidence type="ECO:0000259" key="6">
    <source>
        <dbReference type="Pfam" id="PF01694"/>
    </source>
</evidence>
<feature type="transmembrane region" description="Helical" evidence="5">
    <location>
        <begin position="50"/>
        <end position="75"/>
    </location>
</feature>
<feature type="transmembrane region" description="Helical" evidence="5">
    <location>
        <begin position="134"/>
        <end position="152"/>
    </location>
</feature>
<dbReference type="OrthoDB" id="465874at2"/>
<dbReference type="InterPro" id="IPR035952">
    <property type="entry name" value="Rhomboid-like_sf"/>
</dbReference>
<dbReference type="GO" id="GO:0016020">
    <property type="term" value="C:membrane"/>
    <property type="evidence" value="ECO:0007669"/>
    <property type="project" value="UniProtKB-SubCell"/>
</dbReference>
<dbReference type="Pfam" id="PF01694">
    <property type="entry name" value="Rhomboid"/>
    <property type="match status" value="1"/>
</dbReference>
<dbReference type="Proteomes" id="UP000220836">
    <property type="component" value="Unassembled WGS sequence"/>
</dbReference>
<keyword evidence="3 5" id="KW-1133">Transmembrane helix</keyword>
<evidence type="ECO:0000256" key="2">
    <source>
        <dbReference type="ARBA" id="ARBA00022692"/>
    </source>
</evidence>
<reference evidence="7 8" key="1">
    <citation type="submission" date="2017-05" db="EMBL/GenBank/DDBJ databases">
        <authorList>
            <person name="Song R."/>
            <person name="Chenine A.L."/>
            <person name="Ruprecht R.M."/>
        </authorList>
    </citation>
    <scope>NUCLEOTIDE SEQUENCE [LARGE SCALE GENOMIC DNA]</scope>
    <source>
        <strain evidence="7 8">CECT 8663</strain>
    </source>
</reference>
<dbReference type="Gene3D" id="1.20.1540.10">
    <property type="entry name" value="Rhomboid-like"/>
    <property type="match status" value="1"/>
</dbReference>
<evidence type="ECO:0000313" key="8">
    <source>
        <dbReference type="Proteomes" id="UP000220836"/>
    </source>
</evidence>
<dbReference type="InterPro" id="IPR022764">
    <property type="entry name" value="Peptidase_S54_rhomboid_dom"/>
</dbReference>
<evidence type="ECO:0000256" key="3">
    <source>
        <dbReference type="ARBA" id="ARBA00022989"/>
    </source>
</evidence>
<accession>A0A238L6F9</accession>
<organism evidence="7 8">
    <name type="scientific">Pelagimonas varians</name>
    <dbReference type="NCBI Taxonomy" id="696760"/>
    <lineage>
        <taxon>Bacteria</taxon>
        <taxon>Pseudomonadati</taxon>
        <taxon>Pseudomonadota</taxon>
        <taxon>Alphaproteobacteria</taxon>
        <taxon>Rhodobacterales</taxon>
        <taxon>Roseobacteraceae</taxon>
        <taxon>Pelagimonas</taxon>
    </lineage>
</organism>
<comment type="subcellular location">
    <subcellularLocation>
        <location evidence="1">Membrane</location>
        <topology evidence="1">Multi-pass membrane protein</topology>
    </subcellularLocation>
</comment>
<feature type="transmembrane region" description="Helical" evidence="5">
    <location>
        <begin position="7"/>
        <end position="30"/>
    </location>
</feature>
<dbReference type="EMBL" id="FXYH01000031">
    <property type="protein sequence ID" value="SMX50411.1"/>
    <property type="molecule type" value="Genomic_DNA"/>
</dbReference>
<evidence type="ECO:0000256" key="4">
    <source>
        <dbReference type="ARBA" id="ARBA00023136"/>
    </source>
</evidence>